<dbReference type="PANTHER" id="PTHR11908:SF132">
    <property type="entry name" value="ALDEHYDE OXIDASE 1-RELATED"/>
    <property type="match status" value="1"/>
</dbReference>
<evidence type="ECO:0000256" key="2">
    <source>
        <dbReference type="ARBA" id="ARBA00023002"/>
    </source>
</evidence>
<dbReference type="SUPFAM" id="SSF54665">
    <property type="entry name" value="CO dehydrogenase molybdoprotein N-domain-like"/>
    <property type="match status" value="1"/>
</dbReference>
<dbReference type="PANTHER" id="PTHR11908">
    <property type="entry name" value="XANTHINE DEHYDROGENASE"/>
    <property type="match status" value="1"/>
</dbReference>
<dbReference type="InterPro" id="IPR000674">
    <property type="entry name" value="Ald_Oxase/Xan_DH_a/b"/>
</dbReference>
<dbReference type="Proteomes" id="UP001564626">
    <property type="component" value="Unassembled WGS sequence"/>
</dbReference>
<evidence type="ECO:0000313" key="5">
    <source>
        <dbReference type="Proteomes" id="UP001564626"/>
    </source>
</evidence>
<evidence type="ECO:0000256" key="1">
    <source>
        <dbReference type="ARBA" id="ARBA00022505"/>
    </source>
</evidence>
<dbReference type="InterPro" id="IPR016208">
    <property type="entry name" value="Ald_Oxase/xanthine_DH-like"/>
</dbReference>
<proteinExistence type="predicted"/>
<dbReference type="Pfam" id="PF01315">
    <property type="entry name" value="Ald_Xan_dh_C"/>
    <property type="match status" value="1"/>
</dbReference>
<dbReference type="Gene3D" id="3.90.1170.50">
    <property type="entry name" value="Aldehyde oxidase/xanthine dehydrogenase, a/b hammerhead"/>
    <property type="match status" value="1"/>
</dbReference>
<keyword evidence="2" id="KW-0560">Oxidoreductase</keyword>
<organism evidence="4 5">
    <name type="scientific">Saccharopolyspora cebuensis</name>
    <dbReference type="NCBI Taxonomy" id="418759"/>
    <lineage>
        <taxon>Bacteria</taxon>
        <taxon>Bacillati</taxon>
        <taxon>Actinomycetota</taxon>
        <taxon>Actinomycetes</taxon>
        <taxon>Pseudonocardiales</taxon>
        <taxon>Pseudonocardiaceae</taxon>
        <taxon>Saccharopolyspora</taxon>
    </lineage>
</organism>
<feature type="domain" description="Aldehyde oxidase/xanthine dehydrogenase a/b hammerhead" evidence="3">
    <location>
        <begin position="18"/>
        <end position="135"/>
    </location>
</feature>
<evidence type="ECO:0000259" key="3">
    <source>
        <dbReference type="SMART" id="SM01008"/>
    </source>
</evidence>
<keyword evidence="1" id="KW-0500">Molybdenum</keyword>
<evidence type="ECO:0000313" key="4">
    <source>
        <dbReference type="EMBL" id="MEY8042318.1"/>
    </source>
</evidence>
<keyword evidence="5" id="KW-1185">Reference proteome</keyword>
<reference evidence="4 5" key="1">
    <citation type="submission" date="2024-08" db="EMBL/GenBank/DDBJ databases">
        <title>Genome mining of Saccharopolyspora cebuensis PGLac3 from Nigerian medicinal plant.</title>
        <authorList>
            <person name="Ezeobiora C.E."/>
            <person name="Igbokwe N.H."/>
            <person name="Amin D.H."/>
            <person name="Mendie U.E."/>
        </authorList>
    </citation>
    <scope>NUCLEOTIDE SEQUENCE [LARGE SCALE GENOMIC DNA]</scope>
    <source>
        <strain evidence="4 5">PGLac3</strain>
    </source>
</reference>
<sequence length="163" mass="17423">MNVFGSRVNRAEDLQLLTSGGIYVDDLRVPELTGAAYATFVRSPVAHAVITRIDTSRAQAHPRVIAVYTATDLTDLPAPHPLRSPEHNGAFPAEPLLAGEKVRFVGEPVAIVLTEARHDGQDAAELVDVDYETLPAVVGRDQAALDDPRLVAPTPATPEELSA</sequence>
<dbReference type="EMBL" id="JBGEHV010000054">
    <property type="protein sequence ID" value="MEY8042318.1"/>
    <property type="molecule type" value="Genomic_DNA"/>
</dbReference>
<dbReference type="InterPro" id="IPR036856">
    <property type="entry name" value="Ald_Oxase/Xan_DH_a/b_sf"/>
</dbReference>
<accession>A0ABV4CP92</accession>
<comment type="caution">
    <text evidence="4">The sequence shown here is derived from an EMBL/GenBank/DDBJ whole genome shotgun (WGS) entry which is preliminary data.</text>
</comment>
<gene>
    <name evidence="4" type="ORF">AB8O55_23140</name>
</gene>
<feature type="non-terminal residue" evidence="4">
    <location>
        <position position="163"/>
    </location>
</feature>
<protein>
    <submittedName>
        <fullName evidence="4">Xanthine dehydrogenase family protein molybdopterin-binding subunit</fullName>
    </submittedName>
</protein>
<name>A0ABV4CP92_9PSEU</name>
<dbReference type="SMART" id="SM01008">
    <property type="entry name" value="Ald_Xan_dh_C"/>
    <property type="match status" value="1"/>
</dbReference>